<gene>
    <name evidence="1" type="ORF">TorRG33x02_047530</name>
</gene>
<proteinExistence type="predicted"/>
<sequence>MVDPETKEEIEGVRLATRTLALRRGELAMGNGARWVWVQGFRRGELPMASIPPMTAHPTI</sequence>
<evidence type="ECO:0000313" key="2">
    <source>
        <dbReference type="Proteomes" id="UP000237000"/>
    </source>
</evidence>
<name>A0A2P5FP93_TREOI</name>
<dbReference type="EMBL" id="JXTC01000018">
    <property type="protein sequence ID" value="PON99586.1"/>
    <property type="molecule type" value="Genomic_DNA"/>
</dbReference>
<accession>A0A2P5FP93</accession>
<dbReference type="Proteomes" id="UP000237000">
    <property type="component" value="Unassembled WGS sequence"/>
</dbReference>
<protein>
    <submittedName>
        <fullName evidence="1">Uncharacterized protein</fullName>
    </submittedName>
</protein>
<comment type="caution">
    <text evidence="1">The sequence shown here is derived from an EMBL/GenBank/DDBJ whole genome shotgun (WGS) entry which is preliminary data.</text>
</comment>
<dbReference type="InParanoid" id="A0A2P5FP93"/>
<dbReference type="AlphaFoldDB" id="A0A2P5FP93"/>
<keyword evidence="2" id="KW-1185">Reference proteome</keyword>
<evidence type="ECO:0000313" key="1">
    <source>
        <dbReference type="EMBL" id="PON99586.1"/>
    </source>
</evidence>
<organism evidence="1 2">
    <name type="scientific">Trema orientale</name>
    <name type="common">Charcoal tree</name>
    <name type="synonym">Celtis orientalis</name>
    <dbReference type="NCBI Taxonomy" id="63057"/>
    <lineage>
        <taxon>Eukaryota</taxon>
        <taxon>Viridiplantae</taxon>
        <taxon>Streptophyta</taxon>
        <taxon>Embryophyta</taxon>
        <taxon>Tracheophyta</taxon>
        <taxon>Spermatophyta</taxon>
        <taxon>Magnoliopsida</taxon>
        <taxon>eudicotyledons</taxon>
        <taxon>Gunneridae</taxon>
        <taxon>Pentapetalae</taxon>
        <taxon>rosids</taxon>
        <taxon>fabids</taxon>
        <taxon>Rosales</taxon>
        <taxon>Cannabaceae</taxon>
        <taxon>Trema</taxon>
    </lineage>
</organism>
<reference evidence="2" key="1">
    <citation type="submission" date="2016-06" db="EMBL/GenBank/DDBJ databases">
        <title>Parallel loss of symbiosis genes in relatives of nitrogen-fixing non-legume Parasponia.</title>
        <authorList>
            <person name="Van Velzen R."/>
            <person name="Holmer R."/>
            <person name="Bu F."/>
            <person name="Rutten L."/>
            <person name="Van Zeijl A."/>
            <person name="Liu W."/>
            <person name="Santuari L."/>
            <person name="Cao Q."/>
            <person name="Sharma T."/>
            <person name="Shen D."/>
            <person name="Roswanjaya Y."/>
            <person name="Wardhani T."/>
            <person name="Kalhor M.S."/>
            <person name="Jansen J."/>
            <person name="Van den Hoogen J."/>
            <person name="Gungor B."/>
            <person name="Hartog M."/>
            <person name="Hontelez J."/>
            <person name="Verver J."/>
            <person name="Yang W.-C."/>
            <person name="Schijlen E."/>
            <person name="Repin R."/>
            <person name="Schilthuizen M."/>
            <person name="Schranz E."/>
            <person name="Heidstra R."/>
            <person name="Miyata K."/>
            <person name="Fedorova E."/>
            <person name="Kohlen W."/>
            <person name="Bisseling T."/>
            <person name="Smit S."/>
            <person name="Geurts R."/>
        </authorList>
    </citation>
    <scope>NUCLEOTIDE SEQUENCE [LARGE SCALE GENOMIC DNA]</scope>
    <source>
        <strain evidence="2">cv. RG33-2</strain>
    </source>
</reference>